<sequence>MVSYSREETDFKAWCLLAQNPRLSQREKSPVLSISLDKINFYLKVLIGESLDKVQHFRKNQNKLTHTYLLTPWA</sequence>
<organism evidence="1 2">
    <name type="scientific">Polaromonas vacuolata</name>
    <dbReference type="NCBI Taxonomy" id="37448"/>
    <lineage>
        <taxon>Bacteria</taxon>
        <taxon>Pseudomonadati</taxon>
        <taxon>Pseudomonadota</taxon>
        <taxon>Betaproteobacteria</taxon>
        <taxon>Burkholderiales</taxon>
        <taxon>Comamonadaceae</taxon>
        <taxon>Polaromonas</taxon>
    </lineage>
</organism>
<name>A0A6H2H5G3_9BURK</name>
<gene>
    <name evidence="1" type="ORF">HC248_00270</name>
</gene>
<evidence type="ECO:0000313" key="2">
    <source>
        <dbReference type="Proteomes" id="UP000502041"/>
    </source>
</evidence>
<reference evidence="1 2" key="1">
    <citation type="submission" date="2020-04" db="EMBL/GenBank/DDBJ databases">
        <title>Complete genome of a Psychrophilic, Marine, Gas Vacuolate Bacterium Polaromonas vacuolata KCTC 22033T.</title>
        <authorList>
            <person name="Hwang K."/>
            <person name="Kim K.M."/>
        </authorList>
    </citation>
    <scope>NUCLEOTIDE SEQUENCE [LARGE SCALE GENOMIC DNA]</scope>
    <source>
        <strain evidence="1 2">KCTC 22033</strain>
    </source>
</reference>
<protein>
    <submittedName>
        <fullName evidence="1">Uncharacterized protein</fullName>
    </submittedName>
</protein>
<evidence type="ECO:0000313" key="1">
    <source>
        <dbReference type="EMBL" id="QJC55007.1"/>
    </source>
</evidence>
<dbReference type="Proteomes" id="UP000502041">
    <property type="component" value="Chromosome"/>
</dbReference>
<proteinExistence type="predicted"/>
<dbReference type="EMBL" id="CP051461">
    <property type="protein sequence ID" value="QJC55007.1"/>
    <property type="molecule type" value="Genomic_DNA"/>
</dbReference>
<dbReference type="AlphaFoldDB" id="A0A6H2H5G3"/>
<keyword evidence="2" id="KW-1185">Reference proteome</keyword>
<accession>A0A6H2H5G3</accession>
<dbReference type="KEGG" id="pvac:HC248_00270"/>